<protein>
    <recommendedName>
        <fullName evidence="9">Cytochrome P450</fullName>
    </recommendedName>
</protein>
<keyword evidence="5 6" id="KW-0349">Heme</keyword>
<name>A0A8H6CHZ9_9LECA</name>
<dbReference type="Pfam" id="PF00067">
    <property type="entry name" value="p450"/>
    <property type="match status" value="1"/>
</dbReference>
<dbReference type="GO" id="GO:0016705">
    <property type="term" value="F:oxidoreductase activity, acting on paired donors, with incorporation or reduction of molecular oxygen"/>
    <property type="evidence" value="ECO:0007669"/>
    <property type="project" value="InterPro"/>
</dbReference>
<dbReference type="RefSeq" id="XP_037158124.1">
    <property type="nucleotide sequence ID" value="XM_037314968.1"/>
</dbReference>
<dbReference type="GO" id="GO:0020037">
    <property type="term" value="F:heme binding"/>
    <property type="evidence" value="ECO:0007669"/>
    <property type="project" value="InterPro"/>
</dbReference>
<organism evidence="7 8">
    <name type="scientific">Letharia columbiana</name>
    <dbReference type="NCBI Taxonomy" id="112416"/>
    <lineage>
        <taxon>Eukaryota</taxon>
        <taxon>Fungi</taxon>
        <taxon>Dikarya</taxon>
        <taxon>Ascomycota</taxon>
        <taxon>Pezizomycotina</taxon>
        <taxon>Lecanoromycetes</taxon>
        <taxon>OSLEUM clade</taxon>
        <taxon>Lecanoromycetidae</taxon>
        <taxon>Lecanorales</taxon>
        <taxon>Lecanorineae</taxon>
        <taxon>Parmeliaceae</taxon>
        <taxon>Letharia</taxon>
    </lineage>
</organism>
<comment type="similarity">
    <text evidence="2 6">Belongs to the cytochrome P450 family.</text>
</comment>
<dbReference type="InterPro" id="IPR036396">
    <property type="entry name" value="Cyt_P450_sf"/>
</dbReference>
<gene>
    <name evidence="7" type="ORF">HO173_013143</name>
</gene>
<dbReference type="Proteomes" id="UP000578531">
    <property type="component" value="Unassembled WGS sequence"/>
</dbReference>
<reference evidence="7 8" key="1">
    <citation type="journal article" date="2020" name="Genomics">
        <title>Complete, high-quality genomes from long-read metagenomic sequencing of two wolf lichen thalli reveals enigmatic genome architecture.</title>
        <authorList>
            <person name="McKenzie S.K."/>
            <person name="Walston R.F."/>
            <person name="Allen J.L."/>
        </authorList>
    </citation>
    <scope>NUCLEOTIDE SEQUENCE [LARGE SCALE GENOMIC DNA]</scope>
    <source>
        <strain evidence="7">WasteWater2</strain>
    </source>
</reference>
<keyword evidence="6" id="KW-0560">Oxidoreductase</keyword>
<dbReference type="PANTHER" id="PTHR24291">
    <property type="entry name" value="CYTOCHROME P450 FAMILY 4"/>
    <property type="match status" value="1"/>
</dbReference>
<dbReference type="PANTHER" id="PTHR24291:SF191">
    <property type="entry name" value="STEROL 14-DEMETHYLASE"/>
    <property type="match status" value="1"/>
</dbReference>
<evidence type="ECO:0000256" key="4">
    <source>
        <dbReference type="ARBA" id="ARBA00023004"/>
    </source>
</evidence>
<evidence type="ECO:0000256" key="6">
    <source>
        <dbReference type="RuleBase" id="RU000461"/>
    </source>
</evidence>
<comment type="caution">
    <text evidence="7">The sequence shown here is derived from an EMBL/GenBank/DDBJ whole genome shotgun (WGS) entry which is preliminary data.</text>
</comment>
<dbReference type="PROSITE" id="PS00086">
    <property type="entry name" value="CYTOCHROME_P450"/>
    <property type="match status" value="1"/>
</dbReference>
<evidence type="ECO:0000313" key="7">
    <source>
        <dbReference type="EMBL" id="KAF6223812.1"/>
    </source>
</evidence>
<evidence type="ECO:0000313" key="8">
    <source>
        <dbReference type="Proteomes" id="UP000578531"/>
    </source>
</evidence>
<dbReference type="OrthoDB" id="1055148at2759"/>
<evidence type="ECO:0008006" key="9">
    <source>
        <dbReference type="Google" id="ProtNLM"/>
    </source>
</evidence>
<dbReference type="SUPFAM" id="SSF48264">
    <property type="entry name" value="Cytochrome P450"/>
    <property type="match status" value="1"/>
</dbReference>
<keyword evidence="8" id="KW-1185">Reference proteome</keyword>
<dbReference type="InterPro" id="IPR002403">
    <property type="entry name" value="Cyt_P450_E_grp-IV"/>
</dbReference>
<dbReference type="InterPro" id="IPR017972">
    <property type="entry name" value="Cyt_P450_CS"/>
</dbReference>
<dbReference type="Gene3D" id="1.10.630.10">
    <property type="entry name" value="Cytochrome P450"/>
    <property type="match status" value="1"/>
</dbReference>
<comment type="cofactor">
    <cofactor evidence="1 5">
        <name>heme</name>
        <dbReference type="ChEBI" id="CHEBI:30413"/>
    </cofactor>
</comment>
<feature type="binding site" description="axial binding residue" evidence="5">
    <location>
        <position position="58"/>
    </location>
    <ligand>
        <name>heme</name>
        <dbReference type="ChEBI" id="CHEBI:30413"/>
    </ligand>
    <ligandPart>
        <name>Fe</name>
        <dbReference type="ChEBI" id="CHEBI:18248"/>
    </ligandPart>
</feature>
<evidence type="ECO:0000256" key="5">
    <source>
        <dbReference type="PIRSR" id="PIRSR602403-1"/>
    </source>
</evidence>
<dbReference type="AlphaFoldDB" id="A0A8H6CHZ9"/>
<keyword evidence="6" id="KW-0503">Monooxygenase</keyword>
<dbReference type="GO" id="GO:0004497">
    <property type="term" value="F:monooxygenase activity"/>
    <property type="evidence" value="ECO:0007669"/>
    <property type="project" value="UniProtKB-KW"/>
</dbReference>
<dbReference type="GeneID" id="59294771"/>
<keyword evidence="3 5" id="KW-0479">Metal-binding</keyword>
<proteinExistence type="inferred from homology"/>
<evidence type="ECO:0000256" key="2">
    <source>
        <dbReference type="ARBA" id="ARBA00010617"/>
    </source>
</evidence>
<dbReference type="InterPro" id="IPR050196">
    <property type="entry name" value="Cytochrome_P450_Monoox"/>
</dbReference>
<dbReference type="EMBL" id="JACCJC010000131">
    <property type="protein sequence ID" value="KAF6223812.1"/>
    <property type="molecule type" value="Genomic_DNA"/>
</dbReference>
<keyword evidence="4 5" id="KW-0408">Iron</keyword>
<evidence type="ECO:0000256" key="3">
    <source>
        <dbReference type="ARBA" id="ARBA00022723"/>
    </source>
</evidence>
<dbReference type="GO" id="GO:0005506">
    <property type="term" value="F:iron ion binding"/>
    <property type="evidence" value="ECO:0007669"/>
    <property type="project" value="InterPro"/>
</dbReference>
<sequence length="134" mass="15610">MAKSDQYFPNAELWDPHRWESMADPKDEEREKMDYGYGLVSTGADSTYLPFGAGRHRCIGEQFAYLQLSIVLIVTVREFRLRNEDGKEGVVATDYSVSGRFVPVMRFWRTFVQSLFSRPMEPARVKWERRNGCS</sequence>
<dbReference type="PRINTS" id="PR00465">
    <property type="entry name" value="EP450IV"/>
</dbReference>
<accession>A0A8H6CHZ9</accession>
<dbReference type="InterPro" id="IPR001128">
    <property type="entry name" value="Cyt_P450"/>
</dbReference>
<evidence type="ECO:0000256" key="1">
    <source>
        <dbReference type="ARBA" id="ARBA00001971"/>
    </source>
</evidence>